<feature type="compositionally biased region" description="Basic and acidic residues" evidence="1">
    <location>
        <begin position="344"/>
        <end position="353"/>
    </location>
</feature>
<evidence type="ECO:0000313" key="2">
    <source>
        <dbReference type="Ensembl" id="ENSPTRP00000081975.1"/>
    </source>
</evidence>
<evidence type="ECO:0000256" key="1">
    <source>
        <dbReference type="SAM" id="MobiDB-lite"/>
    </source>
</evidence>
<dbReference type="PANTHER" id="PTHR21551:SF10">
    <property type="entry name" value="PAT1 HOMOLOG 1, PROCESSING BODY MRNA DECAY FACTOR"/>
    <property type="match status" value="1"/>
</dbReference>
<reference evidence="2" key="3">
    <citation type="submission" date="2025-09" db="UniProtKB">
        <authorList>
            <consortium name="Ensembl"/>
        </authorList>
    </citation>
    <scope>IDENTIFICATION</scope>
</reference>
<dbReference type="GeneTree" id="ENSGT00520000055649"/>
<dbReference type="GO" id="GO:0003723">
    <property type="term" value="F:RNA binding"/>
    <property type="evidence" value="ECO:0000318"/>
    <property type="project" value="GO_Central"/>
</dbReference>
<organism evidence="2 3">
    <name type="scientific">Pan troglodytes</name>
    <name type="common">Chimpanzee</name>
    <dbReference type="NCBI Taxonomy" id="9598"/>
    <lineage>
        <taxon>Eukaryota</taxon>
        <taxon>Metazoa</taxon>
        <taxon>Chordata</taxon>
        <taxon>Craniata</taxon>
        <taxon>Vertebrata</taxon>
        <taxon>Euteleostomi</taxon>
        <taxon>Mammalia</taxon>
        <taxon>Eutheria</taxon>
        <taxon>Euarchontoglires</taxon>
        <taxon>Primates</taxon>
        <taxon>Haplorrhini</taxon>
        <taxon>Catarrhini</taxon>
        <taxon>Hominidae</taxon>
        <taxon>Pan</taxon>
    </lineage>
</organism>
<dbReference type="Proteomes" id="UP000002277">
    <property type="component" value="Chromosome 19"/>
</dbReference>
<feature type="compositionally biased region" description="Low complexity" evidence="1">
    <location>
        <begin position="327"/>
        <end position="337"/>
    </location>
</feature>
<dbReference type="OMA" id="TIIFQME"/>
<feature type="compositionally biased region" description="Low complexity" evidence="1">
    <location>
        <begin position="281"/>
        <end position="290"/>
    </location>
</feature>
<dbReference type="Bgee" id="ENSPTRG00000046558">
    <property type="expression patterns" value="Expressed in Brodmann (1909) area 10 and 16 other cell types or tissues"/>
</dbReference>
<reference evidence="2" key="2">
    <citation type="submission" date="2025-08" db="UniProtKB">
        <authorList>
            <consortium name="Ensembl"/>
        </authorList>
    </citation>
    <scope>IDENTIFICATION</scope>
</reference>
<sequence>MFHYESWEDCLLDEDEDEFQGLREEDEEIDQFNDDIFGSGAADDDWQEAHERLAELEEKLPVAVNEQTGNEEREEMDLLGDHEESLAERLSKMVIENELEDPAIMRAVQTSIWDGSEVMRICLASEAPQGPENDWDLSEHALPRWSTSPVIGSPPVRAVPIGTPPKQMAVPSFTQQIWKILRSKPVHVRPPMPPCYPGPYDERMPPNQLYSVLNSSFLGHPFPPSVPPVLTQLLGGAQLQPGQMSPSQFAWVPGFVGSPHAAMNPKLLQGQVGQMLPPAPGFHAFFSAPPSATPPPQQCPPGPGPHLQNLRSQVPVFRLDATPLHPQQQQNRNQHQNLSGAGDRGSHWSSHQDHLRKDPYASLMLLWEKDWASKIQMMQLQSNDPHLDDFYYQNYFEKLEKPSAAEEIRGDGPKKEHNKLITPQVAKLECTYKPVQFVGSLGKLTVSSKNKFETRGEKPVIIKKTYSLLLDVEDYERRYLLSLRQRPALMDERKYGFCSMYDNLRGKQPGQERPSDDRFVQIMCIQKGKTMVARILPFLSTEQAADIFMTTARDLPFLIKKDAQDEVLPCLLSPFSLLLYHLPTVTITSLLQQLMNLPQSAATPAPSNPHFTAVQVWWHVPVVPATREAEAGEWREPGRRSLQ</sequence>
<dbReference type="InParanoid" id="A0A2I3SYC0"/>
<keyword evidence="3" id="KW-1185">Reference proteome</keyword>
<evidence type="ECO:0008006" key="4">
    <source>
        <dbReference type="Google" id="ProtNLM"/>
    </source>
</evidence>
<name>A0A2I3SYC0_PANTR</name>
<dbReference type="AlphaFoldDB" id="A0A2I3SYC0"/>
<evidence type="ECO:0000313" key="3">
    <source>
        <dbReference type="Proteomes" id="UP000002277"/>
    </source>
</evidence>
<dbReference type="EMBL" id="AACZ04019690">
    <property type="status" value="NOT_ANNOTATED_CDS"/>
    <property type="molecule type" value="Genomic_DNA"/>
</dbReference>
<dbReference type="PANTHER" id="PTHR21551">
    <property type="entry name" value="TOPOISOMERASE II-ASSOCIATED PROTEIN PAT1"/>
    <property type="match status" value="1"/>
</dbReference>
<dbReference type="GO" id="GO:0033962">
    <property type="term" value="P:P-body assembly"/>
    <property type="evidence" value="ECO:0000318"/>
    <property type="project" value="GO_Central"/>
</dbReference>
<dbReference type="GO" id="GO:0000932">
    <property type="term" value="C:P-body"/>
    <property type="evidence" value="ECO:0000318"/>
    <property type="project" value="GO_Central"/>
</dbReference>
<feature type="region of interest" description="Disordered" evidence="1">
    <location>
        <begin position="281"/>
        <end position="309"/>
    </location>
</feature>
<dbReference type="InterPro" id="IPR039900">
    <property type="entry name" value="Pat1-like"/>
</dbReference>
<accession>A0A2I3SYC0</accession>
<feature type="region of interest" description="Disordered" evidence="1">
    <location>
        <begin position="325"/>
        <end position="353"/>
    </location>
</feature>
<reference evidence="2 3" key="1">
    <citation type="journal article" date="2005" name="Nature">
        <title>Initial sequence of the chimpanzee genome and comparison with the human genome.</title>
        <authorList>
            <consortium name="Chimpanzee sequencing and analysis consortium"/>
        </authorList>
    </citation>
    <scope>NUCLEOTIDE SEQUENCE [LARGE SCALE GENOMIC DNA]</scope>
</reference>
<protein>
    <recommendedName>
        <fullName evidence="4">PAT1 homolog 1, processing body mRNA decay factor</fullName>
    </recommendedName>
</protein>
<proteinExistence type="predicted"/>
<feature type="compositionally biased region" description="Pro residues" evidence="1">
    <location>
        <begin position="291"/>
        <end position="304"/>
    </location>
</feature>
<dbReference type="Ensembl" id="ENSPTRT00000101405.1">
    <property type="protein sequence ID" value="ENSPTRP00000081975.1"/>
    <property type="gene ID" value="ENSPTRG00000046558.1"/>
</dbReference>
<dbReference type="GO" id="GO:0000290">
    <property type="term" value="P:deadenylation-dependent decapping of nuclear-transcribed mRNA"/>
    <property type="evidence" value="ECO:0000318"/>
    <property type="project" value="GO_Central"/>
</dbReference>